<organism evidence="4 5">
    <name type="scientific">Drosophila willistoni</name>
    <name type="common">Fruit fly</name>
    <dbReference type="NCBI Taxonomy" id="7260"/>
    <lineage>
        <taxon>Eukaryota</taxon>
        <taxon>Metazoa</taxon>
        <taxon>Ecdysozoa</taxon>
        <taxon>Arthropoda</taxon>
        <taxon>Hexapoda</taxon>
        <taxon>Insecta</taxon>
        <taxon>Pterygota</taxon>
        <taxon>Neoptera</taxon>
        <taxon>Endopterygota</taxon>
        <taxon>Diptera</taxon>
        <taxon>Brachycera</taxon>
        <taxon>Muscomorpha</taxon>
        <taxon>Ephydroidea</taxon>
        <taxon>Drosophilidae</taxon>
        <taxon>Drosophila</taxon>
        <taxon>Sophophora</taxon>
    </lineage>
</organism>
<dbReference type="HOGENOM" id="CLU_049894_13_3_1"/>
<feature type="coiled-coil region" evidence="1">
    <location>
        <begin position="106"/>
        <end position="173"/>
    </location>
</feature>
<dbReference type="AlphaFoldDB" id="B4N7S5"/>
<evidence type="ECO:0000256" key="2">
    <source>
        <dbReference type="SAM" id="SignalP"/>
    </source>
</evidence>
<dbReference type="InterPro" id="IPR016186">
    <property type="entry name" value="C-type_lectin-like/link_sf"/>
</dbReference>
<dbReference type="FunCoup" id="B4N7S5">
    <property type="interactions" value="9"/>
</dbReference>
<dbReference type="PANTHER" id="PTHR22803">
    <property type="entry name" value="MANNOSE, PHOSPHOLIPASE, LECTIN RECEPTOR RELATED"/>
    <property type="match status" value="1"/>
</dbReference>
<dbReference type="eggNOG" id="KOG4297">
    <property type="taxonomic scope" value="Eukaryota"/>
</dbReference>
<dbReference type="InterPro" id="IPR016187">
    <property type="entry name" value="CTDL_fold"/>
</dbReference>
<name>B4N7S5_DROWI</name>
<evidence type="ECO:0000259" key="3">
    <source>
        <dbReference type="PROSITE" id="PS50041"/>
    </source>
</evidence>
<protein>
    <recommendedName>
        <fullName evidence="3">C-type lectin domain-containing protein</fullName>
    </recommendedName>
</protein>
<evidence type="ECO:0000313" key="4">
    <source>
        <dbReference type="EMBL" id="EDW80414.2"/>
    </source>
</evidence>
<keyword evidence="1" id="KW-0175">Coiled coil</keyword>
<evidence type="ECO:0000313" key="5">
    <source>
        <dbReference type="Proteomes" id="UP000007798"/>
    </source>
</evidence>
<dbReference type="SMART" id="SM00034">
    <property type="entry name" value="CLECT"/>
    <property type="match status" value="1"/>
</dbReference>
<dbReference type="SUPFAM" id="SSF56436">
    <property type="entry name" value="C-type lectin-like"/>
    <property type="match status" value="1"/>
</dbReference>
<proteinExistence type="predicted"/>
<dbReference type="Pfam" id="PF00059">
    <property type="entry name" value="Lectin_C"/>
    <property type="match status" value="1"/>
</dbReference>
<feature type="signal peptide" evidence="2">
    <location>
        <begin position="1"/>
        <end position="19"/>
    </location>
</feature>
<reference evidence="4 5" key="1">
    <citation type="journal article" date="2007" name="Nature">
        <title>Evolution of genes and genomes on the Drosophila phylogeny.</title>
        <authorList>
            <consortium name="Drosophila 12 Genomes Consortium"/>
            <person name="Clark A.G."/>
            <person name="Eisen M.B."/>
            <person name="Smith D.R."/>
            <person name="Bergman C.M."/>
            <person name="Oliver B."/>
            <person name="Markow T.A."/>
            <person name="Kaufman T.C."/>
            <person name="Kellis M."/>
            <person name="Gelbart W."/>
            <person name="Iyer V.N."/>
            <person name="Pollard D.A."/>
            <person name="Sackton T.B."/>
            <person name="Larracuente A.M."/>
            <person name="Singh N.D."/>
            <person name="Abad J.P."/>
            <person name="Abt D.N."/>
            <person name="Adryan B."/>
            <person name="Aguade M."/>
            <person name="Akashi H."/>
            <person name="Anderson W.W."/>
            <person name="Aquadro C.F."/>
            <person name="Ardell D.H."/>
            <person name="Arguello R."/>
            <person name="Artieri C.G."/>
            <person name="Barbash D.A."/>
            <person name="Barker D."/>
            <person name="Barsanti P."/>
            <person name="Batterham P."/>
            <person name="Batzoglou S."/>
            <person name="Begun D."/>
            <person name="Bhutkar A."/>
            <person name="Blanco E."/>
            <person name="Bosak S.A."/>
            <person name="Bradley R.K."/>
            <person name="Brand A.D."/>
            <person name="Brent M.R."/>
            <person name="Brooks A.N."/>
            <person name="Brown R.H."/>
            <person name="Butlin R.K."/>
            <person name="Caggese C."/>
            <person name="Calvi B.R."/>
            <person name="Bernardo de Carvalho A."/>
            <person name="Caspi A."/>
            <person name="Castrezana S."/>
            <person name="Celniker S.E."/>
            <person name="Chang J.L."/>
            <person name="Chapple C."/>
            <person name="Chatterji S."/>
            <person name="Chinwalla A."/>
            <person name="Civetta A."/>
            <person name="Clifton S.W."/>
            <person name="Comeron J.M."/>
            <person name="Costello J.C."/>
            <person name="Coyne J.A."/>
            <person name="Daub J."/>
            <person name="David R.G."/>
            <person name="Delcher A.L."/>
            <person name="Delehaunty K."/>
            <person name="Do C.B."/>
            <person name="Ebling H."/>
            <person name="Edwards K."/>
            <person name="Eickbush T."/>
            <person name="Evans J.D."/>
            <person name="Filipski A."/>
            <person name="Findeiss S."/>
            <person name="Freyhult E."/>
            <person name="Fulton L."/>
            <person name="Fulton R."/>
            <person name="Garcia A.C."/>
            <person name="Gardiner A."/>
            <person name="Garfield D.A."/>
            <person name="Garvin B.E."/>
            <person name="Gibson G."/>
            <person name="Gilbert D."/>
            <person name="Gnerre S."/>
            <person name="Godfrey J."/>
            <person name="Good R."/>
            <person name="Gotea V."/>
            <person name="Gravely B."/>
            <person name="Greenberg A.J."/>
            <person name="Griffiths-Jones S."/>
            <person name="Gross S."/>
            <person name="Guigo R."/>
            <person name="Gustafson E.A."/>
            <person name="Haerty W."/>
            <person name="Hahn M.W."/>
            <person name="Halligan D.L."/>
            <person name="Halpern A.L."/>
            <person name="Halter G.M."/>
            <person name="Han M.V."/>
            <person name="Heger A."/>
            <person name="Hillier L."/>
            <person name="Hinrichs A.S."/>
            <person name="Holmes I."/>
            <person name="Hoskins R.A."/>
            <person name="Hubisz M.J."/>
            <person name="Hultmark D."/>
            <person name="Huntley M.A."/>
            <person name="Jaffe D.B."/>
            <person name="Jagadeeshan S."/>
            <person name="Jeck W.R."/>
            <person name="Johnson J."/>
            <person name="Jones C.D."/>
            <person name="Jordan W.C."/>
            <person name="Karpen G.H."/>
            <person name="Kataoka E."/>
            <person name="Keightley P.D."/>
            <person name="Kheradpour P."/>
            <person name="Kirkness E.F."/>
            <person name="Koerich L.B."/>
            <person name="Kristiansen K."/>
            <person name="Kudrna D."/>
            <person name="Kulathinal R.J."/>
            <person name="Kumar S."/>
            <person name="Kwok R."/>
            <person name="Lander E."/>
            <person name="Langley C.H."/>
            <person name="Lapoint R."/>
            <person name="Lazzaro B.P."/>
            <person name="Lee S.J."/>
            <person name="Levesque L."/>
            <person name="Li R."/>
            <person name="Lin C.F."/>
            <person name="Lin M.F."/>
            <person name="Lindblad-Toh K."/>
            <person name="Llopart A."/>
            <person name="Long M."/>
            <person name="Low L."/>
            <person name="Lozovsky E."/>
            <person name="Lu J."/>
            <person name="Luo M."/>
            <person name="Machado C.A."/>
            <person name="Makalowski W."/>
            <person name="Marzo M."/>
            <person name="Matsuda M."/>
            <person name="Matzkin L."/>
            <person name="McAllister B."/>
            <person name="McBride C.S."/>
            <person name="McKernan B."/>
            <person name="McKernan K."/>
            <person name="Mendez-Lago M."/>
            <person name="Minx P."/>
            <person name="Mollenhauer M.U."/>
            <person name="Montooth K."/>
            <person name="Mount S.M."/>
            <person name="Mu X."/>
            <person name="Myers E."/>
            <person name="Negre B."/>
            <person name="Newfeld S."/>
            <person name="Nielsen R."/>
            <person name="Noor M.A."/>
            <person name="O'Grady P."/>
            <person name="Pachter L."/>
            <person name="Papaceit M."/>
            <person name="Parisi M.J."/>
            <person name="Parisi M."/>
            <person name="Parts L."/>
            <person name="Pedersen J.S."/>
            <person name="Pesole G."/>
            <person name="Phillippy A.M."/>
            <person name="Ponting C.P."/>
            <person name="Pop M."/>
            <person name="Porcelli D."/>
            <person name="Powell J.R."/>
            <person name="Prohaska S."/>
            <person name="Pruitt K."/>
            <person name="Puig M."/>
            <person name="Quesneville H."/>
            <person name="Ram K.R."/>
            <person name="Rand D."/>
            <person name="Rasmussen M.D."/>
            <person name="Reed L.K."/>
            <person name="Reenan R."/>
            <person name="Reily A."/>
            <person name="Remington K.A."/>
            <person name="Rieger T.T."/>
            <person name="Ritchie M.G."/>
            <person name="Robin C."/>
            <person name="Rogers Y.H."/>
            <person name="Rohde C."/>
            <person name="Rozas J."/>
            <person name="Rubenfield M.J."/>
            <person name="Ruiz A."/>
            <person name="Russo S."/>
            <person name="Salzberg S.L."/>
            <person name="Sanchez-Gracia A."/>
            <person name="Saranga D.J."/>
            <person name="Sato H."/>
            <person name="Schaeffer S.W."/>
            <person name="Schatz M.C."/>
            <person name="Schlenke T."/>
            <person name="Schwartz R."/>
            <person name="Segarra C."/>
            <person name="Singh R.S."/>
            <person name="Sirot L."/>
            <person name="Sirota M."/>
            <person name="Sisneros N.B."/>
            <person name="Smith C.D."/>
            <person name="Smith T.F."/>
            <person name="Spieth J."/>
            <person name="Stage D.E."/>
            <person name="Stark A."/>
            <person name="Stephan W."/>
            <person name="Strausberg R.L."/>
            <person name="Strempel S."/>
            <person name="Sturgill D."/>
            <person name="Sutton G."/>
            <person name="Sutton G.G."/>
            <person name="Tao W."/>
            <person name="Teichmann S."/>
            <person name="Tobari Y.N."/>
            <person name="Tomimura Y."/>
            <person name="Tsolas J.M."/>
            <person name="Valente V.L."/>
            <person name="Venter E."/>
            <person name="Venter J.C."/>
            <person name="Vicario S."/>
            <person name="Vieira F.G."/>
            <person name="Vilella A.J."/>
            <person name="Villasante A."/>
            <person name="Walenz B."/>
            <person name="Wang J."/>
            <person name="Wasserman M."/>
            <person name="Watts T."/>
            <person name="Wilson D."/>
            <person name="Wilson R.K."/>
            <person name="Wing R.A."/>
            <person name="Wolfner M.F."/>
            <person name="Wong A."/>
            <person name="Wong G.K."/>
            <person name="Wu C.I."/>
            <person name="Wu G."/>
            <person name="Yamamoto D."/>
            <person name="Yang H.P."/>
            <person name="Yang S.P."/>
            <person name="Yorke J.A."/>
            <person name="Yoshida K."/>
            <person name="Zdobnov E."/>
            <person name="Zhang P."/>
            <person name="Zhang Y."/>
            <person name="Zimin A.V."/>
            <person name="Baldwin J."/>
            <person name="Abdouelleil A."/>
            <person name="Abdulkadir J."/>
            <person name="Abebe A."/>
            <person name="Abera B."/>
            <person name="Abreu J."/>
            <person name="Acer S.C."/>
            <person name="Aftuck L."/>
            <person name="Alexander A."/>
            <person name="An P."/>
            <person name="Anderson E."/>
            <person name="Anderson S."/>
            <person name="Arachi H."/>
            <person name="Azer M."/>
            <person name="Bachantsang P."/>
            <person name="Barry A."/>
            <person name="Bayul T."/>
            <person name="Berlin A."/>
            <person name="Bessette D."/>
            <person name="Bloom T."/>
            <person name="Blye J."/>
            <person name="Boguslavskiy L."/>
            <person name="Bonnet C."/>
            <person name="Boukhgalter B."/>
            <person name="Bourzgui I."/>
            <person name="Brown A."/>
            <person name="Cahill P."/>
            <person name="Channer S."/>
            <person name="Cheshatsang Y."/>
            <person name="Chuda L."/>
            <person name="Citroen M."/>
            <person name="Collymore A."/>
            <person name="Cooke P."/>
            <person name="Costello M."/>
            <person name="D'Aco K."/>
            <person name="Daza R."/>
            <person name="De Haan G."/>
            <person name="DeGray S."/>
            <person name="DeMaso C."/>
            <person name="Dhargay N."/>
            <person name="Dooley K."/>
            <person name="Dooley E."/>
            <person name="Doricent M."/>
            <person name="Dorje P."/>
            <person name="Dorjee K."/>
            <person name="Dupes A."/>
            <person name="Elong R."/>
            <person name="Falk J."/>
            <person name="Farina A."/>
            <person name="Faro S."/>
            <person name="Ferguson D."/>
            <person name="Fisher S."/>
            <person name="Foley C.D."/>
            <person name="Franke A."/>
            <person name="Friedrich D."/>
            <person name="Gadbois L."/>
            <person name="Gearin G."/>
            <person name="Gearin C.R."/>
            <person name="Giannoukos G."/>
            <person name="Goode T."/>
            <person name="Graham J."/>
            <person name="Grandbois E."/>
            <person name="Grewal S."/>
            <person name="Gyaltsen K."/>
            <person name="Hafez N."/>
            <person name="Hagos B."/>
            <person name="Hall J."/>
            <person name="Henson C."/>
            <person name="Hollinger A."/>
            <person name="Honan T."/>
            <person name="Huard M.D."/>
            <person name="Hughes L."/>
            <person name="Hurhula B."/>
            <person name="Husby M.E."/>
            <person name="Kamat A."/>
            <person name="Kanga B."/>
            <person name="Kashin S."/>
            <person name="Khazanovich D."/>
            <person name="Kisner P."/>
            <person name="Lance K."/>
            <person name="Lara M."/>
            <person name="Lee W."/>
            <person name="Lennon N."/>
            <person name="Letendre F."/>
            <person name="LeVine R."/>
            <person name="Lipovsky A."/>
            <person name="Liu X."/>
            <person name="Liu J."/>
            <person name="Liu S."/>
            <person name="Lokyitsang T."/>
            <person name="Lokyitsang Y."/>
            <person name="Lubonja R."/>
            <person name="Lui A."/>
            <person name="MacDonald P."/>
            <person name="Magnisalis V."/>
            <person name="Maru K."/>
            <person name="Matthews C."/>
            <person name="McCusker W."/>
            <person name="McDonough S."/>
            <person name="Mehta T."/>
            <person name="Meldrim J."/>
            <person name="Meneus L."/>
            <person name="Mihai O."/>
            <person name="Mihalev A."/>
            <person name="Mihova T."/>
            <person name="Mittelman R."/>
            <person name="Mlenga V."/>
            <person name="Montmayeur A."/>
            <person name="Mulrain L."/>
            <person name="Navidi A."/>
            <person name="Naylor J."/>
            <person name="Negash T."/>
            <person name="Nguyen T."/>
            <person name="Nguyen N."/>
            <person name="Nicol R."/>
            <person name="Norbu C."/>
            <person name="Norbu N."/>
            <person name="Novod N."/>
            <person name="O'Neill B."/>
            <person name="Osman S."/>
            <person name="Markiewicz E."/>
            <person name="Oyono O.L."/>
            <person name="Patti C."/>
            <person name="Phunkhang P."/>
            <person name="Pierre F."/>
            <person name="Priest M."/>
            <person name="Raghuraman S."/>
            <person name="Rege F."/>
            <person name="Reyes R."/>
            <person name="Rise C."/>
            <person name="Rogov P."/>
            <person name="Ross K."/>
            <person name="Ryan E."/>
            <person name="Settipalli S."/>
            <person name="Shea T."/>
            <person name="Sherpa N."/>
            <person name="Shi L."/>
            <person name="Shih D."/>
            <person name="Sparrow T."/>
            <person name="Spaulding J."/>
            <person name="Stalker J."/>
            <person name="Stange-Thomann N."/>
            <person name="Stavropoulos S."/>
            <person name="Stone C."/>
            <person name="Strader C."/>
            <person name="Tesfaye S."/>
            <person name="Thomson T."/>
            <person name="Thoulutsang Y."/>
            <person name="Thoulutsang D."/>
            <person name="Topham K."/>
            <person name="Topping I."/>
            <person name="Tsamla T."/>
            <person name="Vassiliev H."/>
            <person name="Vo A."/>
            <person name="Wangchuk T."/>
            <person name="Wangdi T."/>
            <person name="Weiand M."/>
            <person name="Wilkinson J."/>
            <person name="Wilson A."/>
            <person name="Yadav S."/>
            <person name="Young G."/>
            <person name="Yu Q."/>
            <person name="Zembek L."/>
            <person name="Zhong D."/>
            <person name="Zimmer A."/>
            <person name="Zwirko Z."/>
            <person name="Jaffe D.B."/>
            <person name="Alvarez P."/>
            <person name="Brockman W."/>
            <person name="Butler J."/>
            <person name="Chin C."/>
            <person name="Gnerre S."/>
            <person name="Grabherr M."/>
            <person name="Kleber M."/>
            <person name="Mauceli E."/>
            <person name="MacCallum I."/>
        </authorList>
    </citation>
    <scope>NUCLEOTIDE SEQUENCE [LARGE SCALE GENOMIC DNA]</scope>
    <source>
        <strain evidence="5">Tucson 14030-0811.24</strain>
    </source>
</reference>
<feature type="domain" description="C-type lectin" evidence="3">
    <location>
        <begin position="181"/>
        <end position="293"/>
    </location>
</feature>
<accession>B4N7S5</accession>
<keyword evidence="5" id="KW-1185">Reference proteome</keyword>
<dbReference type="EMBL" id="CH964214">
    <property type="protein sequence ID" value="EDW80414.2"/>
    <property type="molecule type" value="Genomic_DNA"/>
</dbReference>
<evidence type="ECO:0000256" key="1">
    <source>
        <dbReference type="SAM" id="Coils"/>
    </source>
</evidence>
<dbReference type="InterPro" id="IPR050111">
    <property type="entry name" value="C-type_lectin/snaclec_domain"/>
</dbReference>
<dbReference type="Gene3D" id="3.10.100.10">
    <property type="entry name" value="Mannose-Binding Protein A, subunit A"/>
    <property type="match status" value="1"/>
</dbReference>
<dbReference type="InParanoid" id="B4N7S5"/>
<dbReference type="KEGG" id="dwi:6646775"/>
<sequence>MRHFIVLIILGIFVQCCRTNNWDGEISTASRFCYVTVKPILGHLMTVLRHLEVCEAARPIDVVERLDKIQALLVTQQQQTQSLVDSHAKAPVEHQLATFEKIETHLDRLSSQQTQQKEQLMNQKLEDSADKIRKLEIQLATQSEKLSSSESIISQSERNLKELNQLVDKYKEARLKSFQRIRSKYYYIEEKERLSWEASSKRCRQMGGHLLSLQSQAEYEAVNTQLTSGELYWIDVNDQVKEGLYVSHTGHDANFLYWRLSPDNYNNEDCIELSPRLGMNDNNCNYKNNFICEISAELE</sequence>
<feature type="chain" id="PRO_5006458251" description="C-type lectin domain-containing protein" evidence="2">
    <location>
        <begin position="20"/>
        <end position="299"/>
    </location>
</feature>
<dbReference type="InterPro" id="IPR001304">
    <property type="entry name" value="C-type_lectin-like"/>
</dbReference>
<dbReference type="SMR" id="B4N7S5"/>
<keyword evidence="2" id="KW-0732">Signal</keyword>
<gene>
    <name evidence="4" type="primary">Dwil\GK18670</name>
    <name evidence="4" type="ORF">Dwil_GK18670</name>
</gene>
<dbReference type="OrthoDB" id="7950296at2759"/>
<dbReference type="Proteomes" id="UP000007798">
    <property type="component" value="Unassembled WGS sequence"/>
</dbReference>
<dbReference type="PROSITE" id="PS50041">
    <property type="entry name" value="C_TYPE_LECTIN_2"/>
    <property type="match status" value="1"/>
</dbReference>